<dbReference type="Proteomes" id="UP001186944">
    <property type="component" value="Unassembled WGS sequence"/>
</dbReference>
<dbReference type="InterPro" id="IPR000276">
    <property type="entry name" value="GPCR_Rhodpsn"/>
</dbReference>
<evidence type="ECO:0000256" key="7">
    <source>
        <dbReference type="ARBA" id="ARBA00023170"/>
    </source>
</evidence>
<dbReference type="PROSITE" id="PS50262">
    <property type="entry name" value="G_PROTEIN_RECEP_F1_2"/>
    <property type="match status" value="1"/>
</dbReference>
<evidence type="ECO:0000256" key="5">
    <source>
        <dbReference type="ARBA" id="ARBA00023040"/>
    </source>
</evidence>
<reference evidence="11" key="1">
    <citation type="submission" date="2019-08" db="EMBL/GenBank/DDBJ databases">
        <title>The improved chromosome-level genome for the pearl oyster Pinctada fucata martensii using PacBio sequencing and Hi-C.</title>
        <authorList>
            <person name="Zheng Z."/>
        </authorList>
    </citation>
    <scope>NUCLEOTIDE SEQUENCE</scope>
    <source>
        <strain evidence="11">ZZ-2019</strain>
        <tissue evidence="11">Adductor muscle</tissue>
    </source>
</reference>
<keyword evidence="4 9" id="KW-1133">Transmembrane helix</keyword>
<keyword evidence="5" id="KW-0297">G-protein coupled receptor</keyword>
<comment type="caution">
    <text evidence="11">The sequence shown here is derived from an EMBL/GenBank/DDBJ whole genome shotgun (WGS) entry which is preliminary data.</text>
</comment>
<evidence type="ECO:0000256" key="2">
    <source>
        <dbReference type="ARBA" id="ARBA00022475"/>
    </source>
</evidence>
<proteinExistence type="predicted"/>
<feature type="transmembrane region" description="Helical" evidence="9">
    <location>
        <begin position="69"/>
        <end position="88"/>
    </location>
</feature>
<evidence type="ECO:0000256" key="4">
    <source>
        <dbReference type="ARBA" id="ARBA00022989"/>
    </source>
</evidence>
<evidence type="ECO:0000256" key="8">
    <source>
        <dbReference type="ARBA" id="ARBA00023224"/>
    </source>
</evidence>
<dbReference type="InterPro" id="IPR017452">
    <property type="entry name" value="GPCR_Rhodpsn_7TM"/>
</dbReference>
<accession>A0AA88YQ09</accession>
<dbReference type="Pfam" id="PF00001">
    <property type="entry name" value="7tm_1"/>
    <property type="match status" value="1"/>
</dbReference>
<evidence type="ECO:0000313" key="11">
    <source>
        <dbReference type="EMBL" id="KAK3105842.1"/>
    </source>
</evidence>
<name>A0AA88YQ09_PINIB</name>
<protein>
    <recommendedName>
        <fullName evidence="10">G-protein coupled receptors family 1 profile domain-containing protein</fullName>
    </recommendedName>
</protein>
<sequence>MWRKRKHKETQSNPEKVEEVNKRITTILIVLTVVFVIAYVPYMILAAVTVADKSFRRNLSIEGEATVKLFFRFHLINNVANPIVYGLLDKVFRQKLSQMYTCMGKCQTSKLIPGPLELN</sequence>
<gene>
    <name evidence="11" type="ORF">FSP39_006971</name>
</gene>
<organism evidence="11 12">
    <name type="scientific">Pinctada imbricata</name>
    <name type="common">Atlantic pearl-oyster</name>
    <name type="synonym">Pinctada martensii</name>
    <dbReference type="NCBI Taxonomy" id="66713"/>
    <lineage>
        <taxon>Eukaryota</taxon>
        <taxon>Metazoa</taxon>
        <taxon>Spiralia</taxon>
        <taxon>Lophotrochozoa</taxon>
        <taxon>Mollusca</taxon>
        <taxon>Bivalvia</taxon>
        <taxon>Autobranchia</taxon>
        <taxon>Pteriomorphia</taxon>
        <taxon>Pterioida</taxon>
        <taxon>Pterioidea</taxon>
        <taxon>Pteriidae</taxon>
        <taxon>Pinctada</taxon>
    </lineage>
</organism>
<dbReference type="Gene3D" id="1.20.1070.10">
    <property type="entry name" value="Rhodopsin 7-helix transmembrane proteins"/>
    <property type="match status" value="1"/>
</dbReference>
<feature type="transmembrane region" description="Helical" evidence="9">
    <location>
        <begin position="26"/>
        <end position="49"/>
    </location>
</feature>
<evidence type="ECO:0000256" key="3">
    <source>
        <dbReference type="ARBA" id="ARBA00022692"/>
    </source>
</evidence>
<keyword evidence="7" id="KW-0675">Receptor</keyword>
<comment type="subcellular location">
    <subcellularLocation>
        <location evidence="1">Cell membrane</location>
        <topology evidence="1">Multi-pass membrane protein</topology>
    </subcellularLocation>
</comment>
<evidence type="ECO:0000256" key="9">
    <source>
        <dbReference type="SAM" id="Phobius"/>
    </source>
</evidence>
<keyword evidence="6 9" id="KW-0472">Membrane</keyword>
<dbReference type="EMBL" id="VSWD01000003">
    <property type="protein sequence ID" value="KAK3105842.1"/>
    <property type="molecule type" value="Genomic_DNA"/>
</dbReference>
<feature type="domain" description="G-protein coupled receptors family 1 profile" evidence="10">
    <location>
        <begin position="1"/>
        <end position="85"/>
    </location>
</feature>
<dbReference type="GO" id="GO:0004930">
    <property type="term" value="F:G protein-coupled receptor activity"/>
    <property type="evidence" value="ECO:0007669"/>
    <property type="project" value="UniProtKB-KW"/>
</dbReference>
<evidence type="ECO:0000256" key="6">
    <source>
        <dbReference type="ARBA" id="ARBA00023136"/>
    </source>
</evidence>
<dbReference type="SUPFAM" id="SSF81321">
    <property type="entry name" value="Family A G protein-coupled receptor-like"/>
    <property type="match status" value="1"/>
</dbReference>
<keyword evidence="12" id="KW-1185">Reference proteome</keyword>
<dbReference type="PANTHER" id="PTHR24228:SF59">
    <property type="entry name" value="NEUROPEPTIDE RECEPTOR 15"/>
    <property type="match status" value="1"/>
</dbReference>
<dbReference type="PRINTS" id="PR00237">
    <property type="entry name" value="GPCRRHODOPSN"/>
</dbReference>
<keyword evidence="8" id="KW-0807">Transducer</keyword>
<keyword evidence="3 9" id="KW-0812">Transmembrane</keyword>
<dbReference type="AlphaFoldDB" id="A0AA88YQ09"/>
<evidence type="ECO:0000313" key="12">
    <source>
        <dbReference type="Proteomes" id="UP001186944"/>
    </source>
</evidence>
<dbReference type="PANTHER" id="PTHR24228">
    <property type="entry name" value="B2 BRADYKININ RECEPTOR/ANGIOTENSIN II RECEPTOR"/>
    <property type="match status" value="1"/>
</dbReference>
<evidence type="ECO:0000259" key="10">
    <source>
        <dbReference type="PROSITE" id="PS50262"/>
    </source>
</evidence>
<keyword evidence="2" id="KW-1003">Cell membrane</keyword>
<dbReference type="GO" id="GO:0005886">
    <property type="term" value="C:plasma membrane"/>
    <property type="evidence" value="ECO:0007669"/>
    <property type="project" value="UniProtKB-SubCell"/>
</dbReference>
<evidence type="ECO:0000256" key="1">
    <source>
        <dbReference type="ARBA" id="ARBA00004651"/>
    </source>
</evidence>